<dbReference type="SUPFAM" id="SSF54001">
    <property type="entry name" value="Cysteine proteinases"/>
    <property type="match status" value="1"/>
</dbReference>
<name>A0ABP0G7X9_CLALP</name>
<evidence type="ECO:0000256" key="1">
    <source>
        <dbReference type="PROSITE-ProRule" id="PRU00239"/>
    </source>
</evidence>
<dbReference type="InterPro" id="IPR053033">
    <property type="entry name" value="Androglobin-like"/>
</dbReference>
<dbReference type="InterPro" id="IPR054094">
    <property type="entry name" value="Androglobin_IV"/>
</dbReference>
<feature type="region of interest" description="Disordered" evidence="2">
    <location>
        <begin position="452"/>
        <end position="480"/>
    </location>
</feature>
<evidence type="ECO:0008006" key="7">
    <source>
        <dbReference type="Google" id="ProtNLM"/>
    </source>
</evidence>
<feature type="region of interest" description="Disordered" evidence="2">
    <location>
        <begin position="1518"/>
        <end position="1538"/>
    </location>
</feature>
<feature type="compositionally biased region" description="Basic and acidic residues" evidence="2">
    <location>
        <begin position="1339"/>
        <end position="1365"/>
    </location>
</feature>
<feature type="compositionally biased region" description="Acidic residues" evidence="2">
    <location>
        <begin position="575"/>
        <end position="592"/>
    </location>
</feature>
<feature type="region of interest" description="Disordered" evidence="2">
    <location>
        <begin position="505"/>
        <end position="595"/>
    </location>
</feature>
<feature type="compositionally biased region" description="Polar residues" evidence="2">
    <location>
        <begin position="12"/>
        <end position="26"/>
    </location>
</feature>
<feature type="region of interest" description="Disordered" evidence="2">
    <location>
        <begin position="67"/>
        <end position="91"/>
    </location>
</feature>
<feature type="region of interest" description="Disordered" evidence="2">
    <location>
        <begin position="1316"/>
        <end position="1377"/>
    </location>
</feature>
<dbReference type="Proteomes" id="UP001642483">
    <property type="component" value="Unassembled WGS sequence"/>
</dbReference>
<dbReference type="SMART" id="SM00230">
    <property type="entry name" value="CysPc"/>
    <property type="match status" value="1"/>
</dbReference>
<feature type="compositionally biased region" description="Basic residues" evidence="2">
    <location>
        <begin position="453"/>
        <end position="462"/>
    </location>
</feature>
<comment type="caution">
    <text evidence="5">The sequence shown here is derived from an EMBL/GenBank/DDBJ whole genome shotgun (WGS) entry which is preliminary data.</text>
</comment>
<dbReference type="InterPro" id="IPR001300">
    <property type="entry name" value="Peptidase_C2_calpain_cat"/>
</dbReference>
<feature type="compositionally biased region" description="Basic and acidic residues" evidence="2">
    <location>
        <begin position="512"/>
        <end position="527"/>
    </location>
</feature>
<feature type="domain" description="Globin" evidence="4">
    <location>
        <begin position="800"/>
        <end position="1001"/>
    </location>
</feature>
<feature type="compositionally biased region" description="Basic and acidic residues" evidence="2">
    <location>
        <begin position="330"/>
        <end position="341"/>
    </location>
</feature>
<proteinExistence type="predicted"/>
<feature type="compositionally biased region" description="Basic and acidic residues" evidence="2">
    <location>
        <begin position="311"/>
        <end position="320"/>
    </location>
</feature>
<evidence type="ECO:0000313" key="6">
    <source>
        <dbReference type="Proteomes" id="UP001642483"/>
    </source>
</evidence>
<dbReference type="Pfam" id="PF22068">
    <property type="entry name" value="Androglobin_II"/>
    <property type="match status" value="1"/>
</dbReference>
<dbReference type="InterPro" id="IPR057249">
    <property type="entry name" value="Globin_CP_ADGB"/>
</dbReference>
<feature type="compositionally biased region" description="Low complexity" evidence="2">
    <location>
        <begin position="1594"/>
        <end position="1603"/>
    </location>
</feature>
<feature type="region of interest" description="Disordered" evidence="2">
    <location>
        <begin position="1212"/>
        <end position="1273"/>
    </location>
</feature>
<feature type="compositionally biased region" description="Basic and acidic residues" evidence="2">
    <location>
        <begin position="1316"/>
        <end position="1332"/>
    </location>
</feature>
<feature type="region of interest" description="Disordered" evidence="2">
    <location>
        <begin position="1590"/>
        <end position="1620"/>
    </location>
</feature>
<dbReference type="Pfam" id="PF22070">
    <property type="entry name" value="Androglobin_V"/>
    <property type="match status" value="1"/>
</dbReference>
<sequence>MSKAGKKKDSSNRINSGANKNENVASSYAQAPAGSLVGSVASVDSKGKIRNYPLWPEFVENDINTEKWESGGGKAKEKGKSPSPQFFDDPEGKIEMPASIEVDHWQRPHDFLNGKQPVIVEKESSIDILHPNEHLCHSEVMRTIISQISSLWSLSRERSEVKVTPQNSPASSELGDESWKPWEHIYSLCKAGKGHMPLHNQYGKYIVRLYWMGCWRKIVVDDLLPFDADDRLLLPATTKEVELWPMLLAKALIKVASIDYNVSDGPTEIGDYFVMHCLTGWLPETIPLQYSHNENLWELLKKVLPEWKLPEEKPAEHESDATPASAVSSKKNESSVAKHDNTGSAATKPDKGIAKDAKTNKDGTKKKDDKEKQKASSEVPTKPERVEMIVFASFNQQLDQPTSLSGLREMANASEKLRKVGLSNLHPHPVLIAKTRSCSLVPPTPVPEIPRWKLIRPRKKKSTPFDEPQAEPEPPKPDQWLEIVSPYLGHRVVPLNIERSSRPRSHISGVHDLNEIEEHEEYSDAPKIKSPTKQVNLPPISRERLLTENDTSVPQTPKTKDGDRSLEGSDVAGGQEEEGEEEENEQKEEDAQQDGMLENAEINKATWIDFDEFCKSFTNVTIFHKPSTYAHNGTNTELKQVALNAGLNVAPSGSKKGSAQVNQTPSNTNIGKTGLITPKSYEGFPPEERTPSFLFVDNLQPTELIVSFSVLPRWPGIDDRKISDKESVAGASEVASTKQEAQGLSSGLLVAEPYSWKSLLTGQPVLRIRTTGTRAACLTLPAGRHVLRFLFNSPLGYHLHICSTISFVYGDEDTVMAPLQEESCRFVESANMIMAAVEKCINAIGERKRWKEAFDELHKAHMPYHANNKNQLNRHYQGWYRAFYSTMNAVMGDTKVSALEFALRAIFLDCDPRAPVKSSIASKDTPENWMQRTASEEEEAAVKLLQKNWRGTYTRKLLDAHQVPGSREHLVVQEALKTLKSTLQANNQAHSLALLRSILKENPELVEKFPFHNDEWNKISFTDYQGTFPDQPPRSWFVVFRETFHVEEDMLCVPKIYVPIPTCLLRVVDNDSGEEVKRVFQRVAPHVYKKNKRGYTFVAEAWTLDQPLISNKWRMRLIGSSANLPAPINNQLTAQFSVKEVKDYYVPNKGNILLRYHVKCSANHIGSLQLETSKPDVHIKFQILNNEEEIISTRGKGHCVIPAFYFQANEPKRSQSRLSNQESGQSITQTSKQATAGKKQGGSAKPTEEKSSQKESRRESIESRVPPIPEDSVTDLQSHVYTIQAVVERKSWPLTRGQWSFVQKLREIEKEEIKAFSAHKDRSGSPGARDRQGGGAKPATDKGKKGSKDAGKGGKEKKQHDKEAGSRPPSQNVYDDSRAYFTLRFVSDLERSEDVDIKKDTKRQEEIRAMKQAWEAAEPGRAIKAMQSRLFYINNNTAKADSSDKENEDENPTATESVTAPSPELPDDKEIFSTPPSTATSAKTLLVPFDSTPYLSGRAHSDVIPEYVDAERLAQLEEEEQKRRAEDHMEKRSRSLAFREENRVDRTILKEQQLETCQEMQFALDKSRTELLKPREEYRQALLEQKRFREEEAAATAALSASEPVSPDPKGRKSAGKRKK</sequence>
<feature type="domain" description="Calpain catalytic" evidence="3">
    <location>
        <begin position="105"/>
        <end position="339"/>
    </location>
</feature>
<organism evidence="5 6">
    <name type="scientific">Clavelina lepadiformis</name>
    <name type="common">Light-bulb sea squirt</name>
    <name type="synonym">Ascidia lepadiformis</name>
    <dbReference type="NCBI Taxonomy" id="159417"/>
    <lineage>
        <taxon>Eukaryota</taxon>
        <taxon>Metazoa</taxon>
        <taxon>Chordata</taxon>
        <taxon>Tunicata</taxon>
        <taxon>Ascidiacea</taxon>
        <taxon>Aplousobranchia</taxon>
        <taxon>Clavelinidae</taxon>
        <taxon>Clavelina</taxon>
    </lineage>
</organism>
<reference evidence="5 6" key="1">
    <citation type="submission" date="2024-02" db="EMBL/GenBank/DDBJ databases">
        <authorList>
            <person name="Daric V."/>
            <person name="Darras S."/>
        </authorList>
    </citation>
    <scope>NUCLEOTIDE SEQUENCE [LARGE SCALE GENOMIC DNA]</scope>
</reference>
<feature type="compositionally biased region" description="Basic and acidic residues" evidence="2">
    <location>
        <begin position="1246"/>
        <end position="1262"/>
    </location>
</feature>
<feature type="compositionally biased region" description="Basic and acidic residues" evidence="2">
    <location>
        <begin position="558"/>
        <end position="567"/>
    </location>
</feature>
<dbReference type="PANTHER" id="PTHR46298:SF1">
    <property type="entry name" value="ANDROGLOBIN"/>
    <property type="match status" value="1"/>
</dbReference>
<protein>
    <recommendedName>
        <fullName evidence="7">Androglobin</fullName>
    </recommendedName>
</protein>
<dbReference type="EMBL" id="CAWYQH010000106">
    <property type="protein sequence ID" value="CAK8687926.1"/>
    <property type="molecule type" value="Genomic_DNA"/>
</dbReference>
<dbReference type="PROSITE" id="PS52042">
    <property type="entry name" value="GLOBIN_CP_ADGB"/>
    <property type="match status" value="1"/>
</dbReference>
<evidence type="ECO:0000256" key="2">
    <source>
        <dbReference type="SAM" id="MobiDB-lite"/>
    </source>
</evidence>
<evidence type="ECO:0000313" key="5">
    <source>
        <dbReference type="EMBL" id="CAK8687926.1"/>
    </source>
</evidence>
<accession>A0ABP0G7X9</accession>
<feature type="compositionally biased region" description="Basic and acidic residues" evidence="2">
    <location>
        <begin position="67"/>
        <end position="80"/>
    </location>
</feature>
<dbReference type="Pfam" id="PF00648">
    <property type="entry name" value="Peptidase_C2"/>
    <property type="match status" value="1"/>
</dbReference>
<feature type="region of interest" description="Disordered" evidence="2">
    <location>
        <begin position="311"/>
        <end position="384"/>
    </location>
</feature>
<feature type="compositionally biased region" description="Polar residues" evidence="2">
    <location>
        <begin position="548"/>
        <end position="557"/>
    </location>
</feature>
<evidence type="ECO:0000259" key="4">
    <source>
        <dbReference type="PROSITE" id="PS52042"/>
    </source>
</evidence>
<feature type="region of interest" description="Disordered" evidence="2">
    <location>
        <begin position="1437"/>
        <end position="1478"/>
    </location>
</feature>
<gene>
    <name evidence="5" type="ORF">CVLEPA_LOCUS19976</name>
</gene>
<comment type="caution">
    <text evidence="1">Lacks conserved residue(s) required for the propagation of feature annotation.</text>
</comment>
<feature type="region of interest" description="Disordered" evidence="2">
    <location>
        <begin position="1"/>
        <end position="26"/>
    </location>
</feature>
<keyword evidence="6" id="KW-1185">Reference proteome</keyword>
<feature type="compositionally biased region" description="Polar residues" evidence="2">
    <location>
        <begin position="1216"/>
        <end position="1234"/>
    </location>
</feature>
<dbReference type="PANTHER" id="PTHR46298">
    <property type="entry name" value="ANDROGLOBIN"/>
    <property type="match status" value="1"/>
</dbReference>
<dbReference type="CDD" id="cd22307">
    <property type="entry name" value="Adgb_C_mid-like"/>
    <property type="match status" value="1"/>
</dbReference>
<dbReference type="InterPro" id="IPR054095">
    <property type="entry name" value="Androglobin_V"/>
</dbReference>
<feature type="compositionally biased region" description="Basic and acidic residues" evidence="2">
    <location>
        <begin position="348"/>
        <end position="384"/>
    </location>
</feature>
<feature type="compositionally biased region" description="Polar residues" evidence="2">
    <location>
        <begin position="655"/>
        <end position="671"/>
    </location>
</feature>
<feature type="region of interest" description="Disordered" evidence="2">
    <location>
        <begin position="652"/>
        <end position="676"/>
    </location>
</feature>
<dbReference type="InterPro" id="IPR038765">
    <property type="entry name" value="Papain-like_cys_pep_sf"/>
</dbReference>
<dbReference type="Pfam" id="PF22069">
    <property type="entry name" value="Androglobin_IV"/>
    <property type="match status" value="1"/>
</dbReference>
<dbReference type="InterPro" id="IPR054093">
    <property type="entry name" value="Androglobin_II"/>
</dbReference>
<dbReference type="PROSITE" id="PS50203">
    <property type="entry name" value="CALPAIN_CAT"/>
    <property type="match status" value="1"/>
</dbReference>
<evidence type="ECO:0000259" key="3">
    <source>
        <dbReference type="PROSITE" id="PS50203"/>
    </source>
</evidence>